<sequence length="348" mass="36446">MRIAVPAALRFVENILRKQQVPEDIAHDVALHLVESDRVGYASHGISILPGYAKALADGQLDGTARAERVNDSGSLQAWHGHHGFGQSVGKQAVAGAIEAARTHGHCILTLRDSHHLGRMGHYGEQAVAAGMVFMAFTNVVNRPPMVAPFGGAEARLTTNPLCFAFPLPDGRPPLIVDMATSTIALNKARVLADNGEPAPEGALIDSAGRPTTDPGVMFGQPPGALLPFGGHKGYALGVVAELLAGVLSGGGTMQPENPRSGLATNNLFALVFDPARAGAASWQAHETGAFMEYLLSCPPQPGSEGVQYPGEYEARNRARNATHIELGEGSWKSLADLAARLGVDGTP</sequence>
<evidence type="ECO:0000256" key="1">
    <source>
        <dbReference type="ARBA" id="ARBA00006056"/>
    </source>
</evidence>
<dbReference type="InterPro" id="IPR043143">
    <property type="entry name" value="Mal/L-sulf/L-lact_DH-like_NADP"/>
</dbReference>
<dbReference type="AlphaFoldDB" id="A0A502E124"/>
<dbReference type="PANTHER" id="PTHR11091">
    <property type="entry name" value="OXIDOREDUCTASE-RELATED"/>
    <property type="match status" value="1"/>
</dbReference>
<dbReference type="GO" id="GO:0016491">
    <property type="term" value="F:oxidoreductase activity"/>
    <property type="evidence" value="ECO:0007669"/>
    <property type="project" value="UniProtKB-KW"/>
</dbReference>
<protein>
    <submittedName>
        <fullName evidence="4">Ldh family oxidoreductase</fullName>
    </submittedName>
</protein>
<accession>A0A502E124</accession>
<proteinExistence type="inferred from homology"/>
<dbReference type="InterPro" id="IPR036111">
    <property type="entry name" value="Mal/L-sulfo/L-lacto_DH-like_sf"/>
</dbReference>
<dbReference type="OrthoDB" id="924592at2"/>
<dbReference type="SUPFAM" id="SSF89733">
    <property type="entry name" value="L-sulfolactate dehydrogenase-like"/>
    <property type="match status" value="1"/>
</dbReference>
<comment type="similarity">
    <text evidence="1">Belongs to the LDH2/MDH2 oxidoreductase family.</text>
</comment>
<evidence type="ECO:0000256" key="2">
    <source>
        <dbReference type="ARBA" id="ARBA00023002"/>
    </source>
</evidence>
<evidence type="ECO:0000256" key="3">
    <source>
        <dbReference type="SAM" id="MobiDB-lite"/>
    </source>
</evidence>
<organism evidence="4 5">
    <name type="scientific">Variovorax guangxiensis</name>
    <dbReference type="NCBI Taxonomy" id="1775474"/>
    <lineage>
        <taxon>Bacteria</taxon>
        <taxon>Pseudomonadati</taxon>
        <taxon>Pseudomonadota</taxon>
        <taxon>Betaproteobacteria</taxon>
        <taxon>Burkholderiales</taxon>
        <taxon>Comamonadaceae</taxon>
        <taxon>Variovorax</taxon>
    </lineage>
</organism>
<name>A0A502E124_9BURK</name>
<comment type="caution">
    <text evidence="4">The sequence shown here is derived from an EMBL/GenBank/DDBJ whole genome shotgun (WGS) entry which is preliminary data.</text>
</comment>
<feature type="region of interest" description="Disordered" evidence="3">
    <location>
        <begin position="197"/>
        <end position="217"/>
    </location>
</feature>
<keyword evidence="2" id="KW-0560">Oxidoreductase</keyword>
<dbReference type="InterPro" id="IPR003767">
    <property type="entry name" value="Malate/L-lactate_DH-like"/>
</dbReference>
<evidence type="ECO:0000313" key="5">
    <source>
        <dbReference type="Proteomes" id="UP000319212"/>
    </source>
</evidence>
<dbReference type="RefSeq" id="WP_140839556.1">
    <property type="nucleotide sequence ID" value="NZ_RCZI01000001.1"/>
</dbReference>
<dbReference type="Proteomes" id="UP000319212">
    <property type="component" value="Unassembled WGS sequence"/>
</dbReference>
<dbReference type="PANTHER" id="PTHR11091:SF0">
    <property type="entry name" value="MALATE DEHYDROGENASE"/>
    <property type="match status" value="1"/>
</dbReference>
<reference evidence="4 5" key="1">
    <citation type="journal article" date="2019" name="Environ. Microbiol.">
        <title>Species interactions and distinct microbial communities in high Arctic permafrost affected cryosols are associated with the CH4 and CO2 gas fluxes.</title>
        <authorList>
            <person name="Altshuler I."/>
            <person name="Hamel J."/>
            <person name="Turney S."/>
            <person name="Magnuson E."/>
            <person name="Levesque R."/>
            <person name="Greer C."/>
            <person name="Whyte L.G."/>
        </authorList>
    </citation>
    <scope>NUCLEOTIDE SEQUENCE [LARGE SCALE GENOMIC DNA]</scope>
    <source>
        <strain evidence="4 5">S06.C</strain>
    </source>
</reference>
<dbReference type="Gene3D" id="3.30.1370.60">
    <property type="entry name" value="Hypothetical oxidoreductase yiak, domain 2"/>
    <property type="match status" value="1"/>
</dbReference>
<dbReference type="InterPro" id="IPR043144">
    <property type="entry name" value="Mal/L-sulf/L-lact_DH-like_ah"/>
</dbReference>
<dbReference type="Gene3D" id="1.10.1530.10">
    <property type="match status" value="1"/>
</dbReference>
<gene>
    <name evidence="4" type="ORF">EAH82_04325</name>
</gene>
<dbReference type="Pfam" id="PF02615">
    <property type="entry name" value="Ldh_2"/>
    <property type="match status" value="1"/>
</dbReference>
<dbReference type="EMBL" id="RCZI01000001">
    <property type="protein sequence ID" value="TPG31044.1"/>
    <property type="molecule type" value="Genomic_DNA"/>
</dbReference>
<evidence type="ECO:0000313" key="4">
    <source>
        <dbReference type="EMBL" id="TPG31044.1"/>
    </source>
</evidence>